<organism evidence="1 2">
    <name type="scientific">Chromobacterium vaccinii</name>
    <dbReference type="NCBI Taxonomy" id="1108595"/>
    <lineage>
        <taxon>Bacteria</taxon>
        <taxon>Pseudomonadati</taxon>
        <taxon>Pseudomonadota</taxon>
        <taxon>Betaproteobacteria</taxon>
        <taxon>Neisseriales</taxon>
        <taxon>Chromobacteriaceae</taxon>
        <taxon>Chromobacterium</taxon>
    </lineage>
</organism>
<evidence type="ECO:0000313" key="1">
    <source>
        <dbReference type="EMBL" id="AOZ49201.1"/>
    </source>
</evidence>
<gene>
    <name evidence="1" type="ORF">BKX93_03755</name>
</gene>
<evidence type="ECO:0000313" key="2">
    <source>
        <dbReference type="Proteomes" id="UP000178776"/>
    </source>
</evidence>
<dbReference type="STRING" id="1108595.BKX93_03755"/>
<dbReference type="AlphaFoldDB" id="A0A1D9LD62"/>
<sequence>MSNTDDNVRQLSAALDATARNAAAPAKVDTLFSNWLARGLNNAGSTLALLPNAAQPQTWFSLFQLQQSALQKLQQQQNAWAEHWLGWLGEAEKLRNANTLSKLLEQECNLAMQAVQIVGNYAVNLSDLQENLEVNYGYWAQLQRGDPERENS</sequence>
<name>A0A1D9LD62_9NEIS</name>
<proteinExistence type="predicted"/>
<dbReference type="RefSeq" id="WP_052717552.1">
    <property type="nucleotide sequence ID" value="NZ_CP017707.1"/>
</dbReference>
<dbReference type="KEGG" id="cvc:BKX93_03755"/>
<dbReference type="GeneID" id="68840322"/>
<accession>A0A1D9LD62</accession>
<protein>
    <submittedName>
        <fullName evidence="1">Uncharacterized protein</fullName>
    </submittedName>
</protein>
<dbReference type="Proteomes" id="UP000178776">
    <property type="component" value="Chromosome"/>
</dbReference>
<reference evidence="1 2" key="1">
    <citation type="submission" date="2016-10" db="EMBL/GenBank/DDBJ databases">
        <title>Chromobacterium muskegensis sp. nov., an insecticidal bacterium isolated from Sphagnum bogs.</title>
        <authorList>
            <person name="Sparks M.E."/>
            <person name="Blackburn M.B."/>
            <person name="Gundersen-Rindal D.E."/>
            <person name="Mitchell A."/>
            <person name="Farrar R."/>
            <person name="Kuhar D."/>
        </authorList>
    </citation>
    <scope>NUCLEOTIDE SEQUENCE [LARGE SCALE GENOMIC DNA]</scope>
    <source>
        <strain evidence="1 2">21-1</strain>
    </source>
</reference>
<dbReference type="EMBL" id="CP017707">
    <property type="protein sequence ID" value="AOZ49201.1"/>
    <property type="molecule type" value="Genomic_DNA"/>
</dbReference>